<evidence type="ECO:0000256" key="1">
    <source>
        <dbReference type="SAM" id="Phobius"/>
    </source>
</evidence>
<feature type="transmembrane region" description="Helical" evidence="1">
    <location>
        <begin position="164"/>
        <end position="189"/>
    </location>
</feature>
<gene>
    <name evidence="2" type="ORF">Q31a_26610</name>
</gene>
<proteinExistence type="predicted"/>
<dbReference type="EMBL" id="CP036298">
    <property type="protein sequence ID" value="QDV24345.1"/>
    <property type="molecule type" value="Genomic_DNA"/>
</dbReference>
<sequence>MSQEPQPLRLSRNIVDKLDDVRSLLRRYVLLQTLFVILCWLLLVFWLGGMLDYLPVRAGSSETPRWVRMGFLGLMLGGGLAFVLRWTLPRLFARLPNRSLALLIERHYPELDNELVTAVELSDGNVPDTSNPAAHAQMLERVHSSISRRIGNVAPSELFSWQPLWATGVAAVFGLVVTCIAALGMNGWMTTWTTRLFGLSDQLWPRNAELRADGVQLQVPTFTGQLSAERVMIPFADQTVRIPIGSAALLQVSADVSASQVPEVCTLFYRTEEGNRGRANLRRVGAAREGWQQFTIDGPPLDGITESLTLDVVGLDARLRDLTLQVVEPIAITAMTIDCQYPTYLVDAQSSRPQREALEYRSGLSIPEGTQVTLRGTASGALSRVEYVKLSGGGSPGPSGSSSETSLQIQPATVDGQTFAIPLGAMRASQIVEIRLLDEYGLPAEQIPRYVVTVLEDQIPEVASRLQGIGVAVTPNASLPIRGTATDDNGLARLYVELVLDDSARVDVDVDVPDNGELNTDIDLALLDEQGILTAAPGQTLGIVVKATDHFDLQSEVTTPGKETPSQARPARQRPLFGQGQAQQLSIVTPDQLLVLLDRQELEQRQRLELITTELEQMRDLLQNIRANLQALDSPNALKSNARNTQLVSLPQVGDAQPTLNARQEVQRRVAVWTQQCVLQSDKSDQELASLASRVDNLRMQLVNNRIDSLDRQARLQSNVFEPLRSLLENEYEQLQAQLLGLTAAVNSGDGKSETQATIAQLDAVLLRLEEIKSSMLDMESFNEIVDLVRGLLEDQEQLLDATEQEQRKRILDFLQ</sequence>
<evidence type="ECO:0000313" key="2">
    <source>
        <dbReference type="EMBL" id="QDV24345.1"/>
    </source>
</evidence>
<dbReference type="RefSeq" id="WP_145077923.1">
    <property type="nucleotide sequence ID" value="NZ_CP036298.1"/>
</dbReference>
<keyword evidence="3" id="KW-1185">Reference proteome</keyword>
<dbReference type="Proteomes" id="UP000318017">
    <property type="component" value="Chromosome"/>
</dbReference>
<evidence type="ECO:0000313" key="3">
    <source>
        <dbReference type="Proteomes" id="UP000318017"/>
    </source>
</evidence>
<reference evidence="2 3" key="1">
    <citation type="submission" date="2019-02" db="EMBL/GenBank/DDBJ databases">
        <title>Deep-cultivation of Planctomycetes and their phenomic and genomic characterization uncovers novel biology.</title>
        <authorList>
            <person name="Wiegand S."/>
            <person name="Jogler M."/>
            <person name="Boedeker C."/>
            <person name="Pinto D."/>
            <person name="Vollmers J."/>
            <person name="Rivas-Marin E."/>
            <person name="Kohn T."/>
            <person name="Peeters S.H."/>
            <person name="Heuer A."/>
            <person name="Rast P."/>
            <person name="Oberbeckmann S."/>
            <person name="Bunk B."/>
            <person name="Jeske O."/>
            <person name="Meyerdierks A."/>
            <person name="Storesund J.E."/>
            <person name="Kallscheuer N."/>
            <person name="Luecker S."/>
            <person name="Lage O.M."/>
            <person name="Pohl T."/>
            <person name="Merkel B.J."/>
            <person name="Hornburger P."/>
            <person name="Mueller R.-W."/>
            <person name="Bruemmer F."/>
            <person name="Labrenz M."/>
            <person name="Spormann A.M."/>
            <person name="Op den Camp H."/>
            <person name="Overmann J."/>
            <person name="Amann R."/>
            <person name="Jetten M.S.M."/>
            <person name="Mascher T."/>
            <person name="Medema M.H."/>
            <person name="Devos D.P."/>
            <person name="Kaster A.-K."/>
            <person name="Ovreas L."/>
            <person name="Rohde M."/>
            <person name="Galperin M.Y."/>
            <person name="Jogler C."/>
        </authorList>
    </citation>
    <scope>NUCLEOTIDE SEQUENCE [LARGE SCALE GENOMIC DNA]</scope>
    <source>
        <strain evidence="2 3">Q31a</strain>
    </source>
</reference>
<accession>A0A518G6Y7</accession>
<feature type="transmembrane region" description="Helical" evidence="1">
    <location>
        <begin position="28"/>
        <end position="49"/>
    </location>
</feature>
<organism evidence="2 3">
    <name type="scientific">Aureliella helgolandensis</name>
    <dbReference type="NCBI Taxonomy" id="2527968"/>
    <lineage>
        <taxon>Bacteria</taxon>
        <taxon>Pseudomonadati</taxon>
        <taxon>Planctomycetota</taxon>
        <taxon>Planctomycetia</taxon>
        <taxon>Pirellulales</taxon>
        <taxon>Pirellulaceae</taxon>
        <taxon>Aureliella</taxon>
    </lineage>
</organism>
<dbReference type="AlphaFoldDB" id="A0A518G6Y7"/>
<keyword evidence="1" id="KW-1133">Transmembrane helix</keyword>
<name>A0A518G6Y7_9BACT</name>
<keyword evidence="1" id="KW-0812">Transmembrane</keyword>
<protein>
    <submittedName>
        <fullName evidence="2">Uncharacterized protein</fullName>
    </submittedName>
</protein>
<keyword evidence="1" id="KW-0472">Membrane</keyword>
<dbReference type="OrthoDB" id="256197at2"/>
<feature type="transmembrane region" description="Helical" evidence="1">
    <location>
        <begin position="69"/>
        <end position="88"/>
    </location>
</feature>
<dbReference type="KEGG" id="ahel:Q31a_26610"/>